<dbReference type="RefSeq" id="WP_139212244.1">
    <property type="nucleotide sequence ID" value="NZ_FORA01000001.1"/>
</dbReference>
<dbReference type="EMBL" id="FORA01000001">
    <property type="protein sequence ID" value="SFI47864.1"/>
    <property type="molecule type" value="Genomic_DNA"/>
</dbReference>
<keyword evidence="2" id="KW-0732">Signal</keyword>
<proteinExistence type="predicted"/>
<feature type="signal peptide" evidence="2">
    <location>
        <begin position="1"/>
        <end position="20"/>
    </location>
</feature>
<evidence type="ECO:0000256" key="2">
    <source>
        <dbReference type="SAM" id="SignalP"/>
    </source>
</evidence>
<organism evidence="3 4">
    <name type="scientific">Jannaschia pohangensis</name>
    <dbReference type="NCBI Taxonomy" id="390807"/>
    <lineage>
        <taxon>Bacteria</taxon>
        <taxon>Pseudomonadati</taxon>
        <taxon>Pseudomonadota</taxon>
        <taxon>Alphaproteobacteria</taxon>
        <taxon>Rhodobacterales</taxon>
        <taxon>Roseobacteraceae</taxon>
        <taxon>Jannaschia</taxon>
    </lineage>
</organism>
<evidence type="ECO:0000313" key="3">
    <source>
        <dbReference type="EMBL" id="SFI47864.1"/>
    </source>
</evidence>
<feature type="region of interest" description="Disordered" evidence="1">
    <location>
        <begin position="230"/>
        <end position="250"/>
    </location>
</feature>
<feature type="chain" id="PRO_5011681627" evidence="2">
    <location>
        <begin position="21"/>
        <end position="1170"/>
    </location>
</feature>
<dbReference type="OrthoDB" id="10016288at2"/>
<accession>A0A1I3IIQ6</accession>
<dbReference type="STRING" id="390807.SAMN04488095_0990"/>
<keyword evidence="4" id="KW-1185">Reference proteome</keyword>
<gene>
    <name evidence="3" type="ORF">SAMN04488095_0990</name>
</gene>
<evidence type="ECO:0000313" key="4">
    <source>
        <dbReference type="Proteomes" id="UP000199110"/>
    </source>
</evidence>
<evidence type="ECO:0000256" key="1">
    <source>
        <dbReference type="SAM" id="MobiDB-lite"/>
    </source>
</evidence>
<reference evidence="3 4" key="1">
    <citation type="submission" date="2016-10" db="EMBL/GenBank/DDBJ databases">
        <authorList>
            <person name="de Groot N.N."/>
        </authorList>
    </citation>
    <scope>NUCLEOTIDE SEQUENCE [LARGE SCALE GENOMIC DNA]</scope>
    <source>
        <strain evidence="3 4">DSM 19073</strain>
    </source>
</reference>
<dbReference type="Proteomes" id="UP000199110">
    <property type="component" value="Unassembled WGS sequence"/>
</dbReference>
<dbReference type="AlphaFoldDB" id="A0A1I3IIQ6"/>
<protein>
    <submittedName>
        <fullName evidence="3">Uncharacterized protein</fullName>
    </submittedName>
</protein>
<name>A0A1I3IIQ6_9RHOB</name>
<sequence>MHLALSLCLAAATLTMPGVARGQFFPDVTADPELAARAEIAAQIAAGRDAALSQPQEVEPLSDIAPEERACESGALAACALDDPKMALATFCDAWTDARDPTGCAGLAERAEVTPLRLARAIALTEGAFLPPEGIAAQVRSDAEAVTRASVLASRGQSPELDLSGPALAPTDTGTTGDVTLDDILPNGIAPGQKGLDAAVIAVIMHPRVTRETQPALLTELRNRLSPDQRAMLPEPRSTPATPPARLIGDPMTCDGGSLPTRMPALNYTEFDLPEDLHGDGALTVWMVTDTMMQDVPVERVSATSARIFLPMAPEVGSDGGGPAGLVLMFADGARDITRRCALRVIELTPPEAPAGAHAALLAGMAELVLTTNALSGVLETGPVFSDAYQTDMAATIGDLETAYAEADPASRRALDAMAHALTRTGLDGATQAWRTRDVMADLRSRQPVDGGWLLNPDDPFSFRVLPAQGTTEFSTFDTAAYERSCPVDAEELNRWIRMQFAAEFGTAGLGKGLLTASSVAASASAELFVASVSNNKKARQTASAAVGLAYAAYSIHLDYLKGMLPSSLPSLDADIWNPVIHEDEPNLRVYLERVQITSKSKGWDSRKAALDAAIAIAGALGQKGAAGRVGDIADDAVTAAARQQIGNRAFSRLVGKPAAETQEMVFDLISRHPAFADAAATLTRGTAGAILGEVDNTLVGEAYNRSTEGEADWRTIPPVTCRTELPVPEWATVRLEDPNLVYERVEENLWRPLKSGRAVLIVEPRAEGDRWSGKPLPVFRQVLTVPLLRAVRVESPGAIQPGEGAVLVAGLEGAASSATTLDWTFETPGIVRHDVTYGNMSAAIYSSRNIDHYPLRAQAAPTGDFLPESDAPNRFASFVIQAGELWLVPSRNCVNPGGSMQIYAFDARTGDPVPARDLVFRTDTRGIDIDGTGLVTSTRRDDYVTISARGVGRNAWKGQVRIRADCTCGAARFDPGLVTDAGGGGPLLPTGRIGADGGRVTMGNMTAWLPAVPGWEIFGVSGQITLKISGDYQTTVEQPFVLDLIMTENETPFGPACHLLTGGTSAKYLGTQMMFAAPGPLLAKADGDEMRVGDFSESLLTYFLEDFGGPDRVLGARPSGPTRVRVVELRRDHLVIELSGPFRAEGFSRRPGEQTRNVHITARFEAKLP</sequence>